<evidence type="ECO:0000256" key="1">
    <source>
        <dbReference type="SAM" id="MobiDB-lite"/>
    </source>
</evidence>
<dbReference type="EMBL" id="JABWDY010004252">
    <property type="protein sequence ID" value="KAF5205307.1"/>
    <property type="molecule type" value="Genomic_DNA"/>
</dbReference>
<protein>
    <submittedName>
        <fullName evidence="2">Uncharacterized protein</fullName>
    </submittedName>
</protein>
<reference evidence="2 3" key="1">
    <citation type="submission" date="2020-06" db="EMBL/GenBank/DDBJ databases">
        <title>Transcriptomic and genomic resources for Thalictrum thalictroides and T. hernandezii: Facilitating candidate gene discovery in an emerging model plant lineage.</title>
        <authorList>
            <person name="Arias T."/>
            <person name="Riano-Pachon D.M."/>
            <person name="Di Stilio V.S."/>
        </authorList>
    </citation>
    <scope>NUCLEOTIDE SEQUENCE [LARGE SCALE GENOMIC DNA]</scope>
    <source>
        <strain evidence="3">cv. WT478/WT964</strain>
        <tissue evidence="2">Leaves</tissue>
    </source>
</reference>
<organism evidence="2 3">
    <name type="scientific">Thalictrum thalictroides</name>
    <name type="common">Rue-anemone</name>
    <name type="synonym">Anemone thalictroides</name>
    <dbReference type="NCBI Taxonomy" id="46969"/>
    <lineage>
        <taxon>Eukaryota</taxon>
        <taxon>Viridiplantae</taxon>
        <taxon>Streptophyta</taxon>
        <taxon>Embryophyta</taxon>
        <taxon>Tracheophyta</taxon>
        <taxon>Spermatophyta</taxon>
        <taxon>Magnoliopsida</taxon>
        <taxon>Ranunculales</taxon>
        <taxon>Ranunculaceae</taxon>
        <taxon>Thalictroideae</taxon>
        <taxon>Thalictrum</taxon>
    </lineage>
</organism>
<gene>
    <name evidence="2" type="ORF">FRX31_005106</name>
</gene>
<evidence type="ECO:0000313" key="3">
    <source>
        <dbReference type="Proteomes" id="UP000554482"/>
    </source>
</evidence>
<dbReference type="Proteomes" id="UP000554482">
    <property type="component" value="Unassembled WGS sequence"/>
</dbReference>
<name>A0A7J6X8I1_THATH</name>
<feature type="region of interest" description="Disordered" evidence="1">
    <location>
        <begin position="67"/>
        <end position="95"/>
    </location>
</feature>
<accession>A0A7J6X8I1</accession>
<comment type="caution">
    <text evidence="2">The sequence shown here is derived from an EMBL/GenBank/DDBJ whole genome shotgun (WGS) entry which is preliminary data.</text>
</comment>
<keyword evidence="3" id="KW-1185">Reference proteome</keyword>
<feature type="compositionally biased region" description="Basic and acidic residues" evidence="1">
    <location>
        <begin position="75"/>
        <end position="89"/>
    </location>
</feature>
<feature type="non-terminal residue" evidence="2">
    <location>
        <position position="1"/>
    </location>
</feature>
<dbReference type="AlphaFoldDB" id="A0A7J6X8I1"/>
<proteinExistence type="predicted"/>
<sequence>PNSCEDVTVENVTVRCSNLCQEAINIAAKGSALVEAYKVALRCLHNTVKEIKAALKLSTGSVASNITVGSQNEDNTTHKQLEKSPEDHTTPLVPRSIRHRGRPRVMKQHSDKLPVKKMSTTQKAQNQSQNIVSSQISFAITNEIPHESQQERRKVDNLRSTVAVKNNKFERSILPAGQNRNIINNGTCLAIYIISPMQESLSFIL</sequence>
<evidence type="ECO:0000313" key="2">
    <source>
        <dbReference type="EMBL" id="KAF5205307.1"/>
    </source>
</evidence>